<evidence type="ECO:0000259" key="6">
    <source>
        <dbReference type="Pfam" id="PF01417"/>
    </source>
</evidence>
<dbReference type="PANTHER" id="PTHR21514:SF0">
    <property type="entry name" value="AP-4 COMPLEX ACCESSORY SUBUNIT TEPSIN"/>
    <property type="match status" value="1"/>
</dbReference>
<feature type="region of interest" description="Disordered" evidence="5">
    <location>
        <begin position="184"/>
        <end position="236"/>
    </location>
</feature>
<name>A0A9P3LVN3_9FUNG</name>
<reference evidence="7" key="1">
    <citation type="submission" date="2021-11" db="EMBL/GenBank/DDBJ databases">
        <authorList>
            <person name="Herlambang A."/>
            <person name="Guo Y."/>
            <person name="Takashima Y."/>
            <person name="Nishizawa T."/>
        </authorList>
    </citation>
    <scope>NUCLEOTIDE SEQUENCE</scope>
    <source>
        <strain evidence="7">E1425</strain>
    </source>
</reference>
<dbReference type="Gene3D" id="1.25.40.90">
    <property type="match status" value="1"/>
</dbReference>
<gene>
    <name evidence="7" type="ORF">EMPS_04531</name>
</gene>
<dbReference type="Proteomes" id="UP000827284">
    <property type="component" value="Unassembled WGS sequence"/>
</dbReference>
<dbReference type="InterPro" id="IPR008942">
    <property type="entry name" value="ENTH_VHS"/>
</dbReference>
<evidence type="ECO:0000313" key="7">
    <source>
        <dbReference type="EMBL" id="GJJ72174.1"/>
    </source>
</evidence>
<dbReference type="InterPro" id="IPR013809">
    <property type="entry name" value="ENTH"/>
</dbReference>
<keyword evidence="3" id="KW-0333">Golgi apparatus</keyword>
<dbReference type="GO" id="GO:0031410">
    <property type="term" value="C:cytoplasmic vesicle"/>
    <property type="evidence" value="ECO:0007669"/>
    <property type="project" value="UniProtKB-SubCell"/>
</dbReference>
<organism evidence="7 8">
    <name type="scientific">Entomortierella parvispora</name>
    <dbReference type="NCBI Taxonomy" id="205924"/>
    <lineage>
        <taxon>Eukaryota</taxon>
        <taxon>Fungi</taxon>
        <taxon>Fungi incertae sedis</taxon>
        <taxon>Mucoromycota</taxon>
        <taxon>Mortierellomycotina</taxon>
        <taxon>Mortierellomycetes</taxon>
        <taxon>Mortierellales</taxon>
        <taxon>Mortierellaceae</taxon>
        <taxon>Entomortierella</taxon>
    </lineage>
</organism>
<accession>A0A9P3LVN3</accession>
<feature type="compositionally biased region" description="Acidic residues" evidence="5">
    <location>
        <begin position="195"/>
        <end position="205"/>
    </location>
</feature>
<dbReference type="InterPro" id="IPR039273">
    <property type="entry name" value="TEPSIN"/>
</dbReference>
<dbReference type="AlphaFoldDB" id="A0A9P3LVN3"/>
<comment type="subcellular location">
    <subcellularLocation>
        <location evidence="1">Cytoplasmic vesicle</location>
    </subcellularLocation>
    <subcellularLocation>
        <location evidence="2">Golgi apparatus</location>
        <location evidence="2">trans-Golgi network</location>
    </subcellularLocation>
</comment>
<dbReference type="InterPro" id="IPR035802">
    <property type="entry name" value="ENTH/VHS_tepsin"/>
</dbReference>
<dbReference type="Pfam" id="PF01417">
    <property type="entry name" value="ENTH"/>
    <property type="match status" value="1"/>
</dbReference>
<protein>
    <recommendedName>
        <fullName evidence="6">ENTH domain-containing protein</fullName>
    </recommendedName>
</protein>
<reference evidence="7" key="2">
    <citation type="journal article" date="2022" name="Microbiol. Resour. Announc.">
        <title>Whole-Genome Sequence of Entomortierella parvispora E1425, a Mucoromycotan Fungus Associated with Burkholderiaceae-Related Endosymbiotic Bacteria.</title>
        <authorList>
            <person name="Herlambang A."/>
            <person name="Guo Y."/>
            <person name="Takashima Y."/>
            <person name="Narisawa K."/>
            <person name="Ohta H."/>
            <person name="Nishizawa T."/>
        </authorList>
    </citation>
    <scope>NUCLEOTIDE SEQUENCE</scope>
    <source>
        <strain evidence="7">E1425</strain>
    </source>
</reference>
<evidence type="ECO:0000313" key="8">
    <source>
        <dbReference type="Proteomes" id="UP000827284"/>
    </source>
</evidence>
<dbReference type="PANTHER" id="PTHR21514">
    <property type="entry name" value="AP-4 COMPLEX ACCESSORY SUBUNIT TEPSIN"/>
    <property type="match status" value="1"/>
</dbReference>
<dbReference type="OrthoDB" id="118154at2759"/>
<dbReference type="GO" id="GO:0032588">
    <property type="term" value="C:trans-Golgi network membrane"/>
    <property type="evidence" value="ECO:0007669"/>
    <property type="project" value="TreeGrafter"/>
</dbReference>
<evidence type="ECO:0000256" key="2">
    <source>
        <dbReference type="ARBA" id="ARBA00004601"/>
    </source>
</evidence>
<evidence type="ECO:0000256" key="3">
    <source>
        <dbReference type="ARBA" id="ARBA00023034"/>
    </source>
</evidence>
<evidence type="ECO:0000256" key="4">
    <source>
        <dbReference type="ARBA" id="ARBA00023329"/>
    </source>
</evidence>
<dbReference type="CDD" id="cd03572">
    <property type="entry name" value="ENTH_like_Tepsin"/>
    <property type="match status" value="1"/>
</dbReference>
<feature type="domain" description="ENTH" evidence="6">
    <location>
        <begin position="18"/>
        <end position="157"/>
    </location>
</feature>
<comment type="caution">
    <text evidence="7">The sequence shown here is derived from an EMBL/GenBank/DDBJ whole genome shotgun (WGS) entry which is preliminary data.</text>
</comment>
<evidence type="ECO:0000256" key="1">
    <source>
        <dbReference type="ARBA" id="ARBA00004541"/>
    </source>
</evidence>
<keyword evidence="8" id="KW-1185">Reference proteome</keyword>
<proteinExistence type="predicted"/>
<evidence type="ECO:0000256" key="5">
    <source>
        <dbReference type="SAM" id="MobiDB-lite"/>
    </source>
</evidence>
<sequence>MNQLTETTKSTINSIKTHALLSKALSNDAKPTPGYLFPEIAKLTQTPGTSSAVLAQLLKVLTPSGHNNSGTGGASSTGFGGNASNYASPPNVLLKALKILRQLAQSGSVEFRSSLARRGKSVLAETVTYRGQWDEIHGDRLNENIRTAAEDLIEYMHTNPVPEQEEDSESDTFTPQESAVLKNASQGLKGFGNPEYDDSESEDSDSNTSRTGRRKKQTTRATPPLPGFGNPAFEDESALSEPTLMTRLVDRLQEMAAPPPPMAMQAAYRQQEQRRQKLFVGEYSMRDESLEGLQKPREGSITLMGTNPFRRTSRTVGVTAGGWSEKTPDASRRDESVSRMFPLYRSGVGLVRFRNATSESVYHLAQHLQTNVVRSKLAKEDPTTKTGSVASLWDAPNATATVNDGDQTFVIWGNANDLCQTVLEGLENEKSAIEGDSTPSTPAVTVMTGLLRDMTDWIEHEDWERRLHYLFAIDSMLAHPRIKDAFFGCPTLALLQKSLTGPRCQGASQLSLKRLSTHLSKVIRQDFSKISGIRPSSEAHGGADLNDSVSKMALVDLS</sequence>
<keyword evidence="4" id="KW-0968">Cytoplasmic vesicle</keyword>
<dbReference type="EMBL" id="BQFW01000006">
    <property type="protein sequence ID" value="GJJ72174.1"/>
    <property type="molecule type" value="Genomic_DNA"/>
</dbReference>